<dbReference type="InterPro" id="IPR051031">
    <property type="entry name" value="RING-box_E3_Ubiquitin_Ligase"/>
</dbReference>
<dbReference type="Pfam" id="PF12678">
    <property type="entry name" value="zf-rbx1"/>
    <property type="match status" value="1"/>
</dbReference>
<evidence type="ECO:0000256" key="11">
    <source>
        <dbReference type="PROSITE-ProRule" id="PRU00175"/>
    </source>
</evidence>
<reference evidence="13 14" key="1">
    <citation type="journal article" date="2010" name="Science">
        <title>Genomic comparison of the ants Camponotus floridanus and Harpegnathos saltator.</title>
        <authorList>
            <person name="Bonasio R."/>
            <person name="Zhang G."/>
            <person name="Ye C."/>
            <person name="Mutti N.S."/>
            <person name="Fang X."/>
            <person name="Qin N."/>
            <person name="Donahue G."/>
            <person name="Yang P."/>
            <person name="Li Q."/>
            <person name="Li C."/>
            <person name="Zhang P."/>
            <person name="Huang Z."/>
            <person name="Berger S.L."/>
            <person name="Reinberg D."/>
            <person name="Wang J."/>
            <person name="Liebig J."/>
        </authorList>
    </citation>
    <scope>NUCLEOTIDE SEQUENCE [LARGE SCALE GENOMIC DNA]</scope>
    <source>
        <strain evidence="13 14">R22 G/1</strain>
    </source>
</reference>
<evidence type="ECO:0000256" key="1">
    <source>
        <dbReference type="ARBA" id="ARBA00004123"/>
    </source>
</evidence>
<keyword evidence="9" id="KW-0862">Zinc</keyword>
<evidence type="ECO:0000313" key="14">
    <source>
        <dbReference type="Proteomes" id="UP000008237"/>
    </source>
</evidence>
<name>E2B546_HARSA</name>
<comment type="pathway">
    <text evidence="3">Protein modification; protein ubiquitination.</text>
</comment>
<dbReference type="PANTHER" id="PTHR11210">
    <property type="entry name" value="RING BOX"/>
    <property type="match status" value="1"/>
</dbReference>
<dbReference type="Gene3D" id="3.30.40.10">
    <property type="entry name" value="Zinc/RING finger domain, C3HC4 (zinc finger)"/>
    <property type="match status" value="1"/>
</dbReference>
<dbReference type="Proteomes" id="UP000008237">
    <property type="component" value="Unassembled WGS sequence"/>
</dbReference>
<organism evidence="14">
    <name type="scientific">Harpegnathos saltator</name>
    <name type="common">Jerdon's jumping ant</name>
    <dbReference type="NCBI Taxonomy" id="610380"/>
    <lineage>
        <taxon>Eukaryota</taxon>
        <taxon>Metazoa</taxon>
        <taxon>Ecdysozoa</taxon>
        <taxon>Arthropoda</taxon>
        <taxon>Hexapoda</taxon>
        <taxon>Insecta</taxon>
        <taxon>Pterygota</taxon>
        <taxon>Neoptera</taxon>
        <taxon>Endopterygota</taxon>
        <taxon>Hymenoptera</taxon>
        <taxon>Apocrita</taxon>
        <taxon>Aculeata</taxon>
        <taxon>Formicoidea</taxon>
        <taxon>Formicidae</taxon>
        <taxon>Ponerinae</taxon>
        <taxon>Ponerini</taxon>
        <taxon>Harpegnathos</taxon>
    </lineage>
</organism>
<gene>
    <name evidence="13" type="ORF">EAI_10156</name>
</gene>
<proteinExistence type="inferred from homology"/>
<dbReference type="STRING" id="610380.E2B546"/>
<dbReference type="GO" id="GO:0031461">
    <property type="term" value="C:cullin-RING ubiquitin ligase complex"/>
    <property type="evidence" value="ECO:0007669"/>
    <property type="project" value="UniProtKB-ARBA"/>
</dbReference>
<dbReference type="InterPro" id="IPR013083">
    <property type="entry name" value="Znf_RING/FYVE/PHD"/>
</dbReference>
<evidence type="ECO:0000256" key="4">
    <source>
        <dbReference type="ARBA" id="ARBA00009273"/>
    </source>
</evidence>
<evidence type="ECO:0000256" key="6">
    <source>
        <dbReference type="ARBA" id="ARBA00022723"/>
    </source>
</evidence>
<evidence type="ECO:0000256" key="5">
    <source>
        <dbReference type="ARBA" id="ARBA00022490"/>
    </source>
</evidence>
<keyword evidence="8" id="KW-0833">Ubl conjugation pathway</keyword>
<evidence type="ECO:0000256" key="3">
    <source>
        <dbReference type="ARBA" id="ARBA00004906"/>
    </source>
</evidence>
<keyword evidence="7 11" id="KW-0863">Zinc-finger</keyword>
<feature type="non-terminal residue" evidence="13">
    <location>
        <position position="75"/>
    </location>
</feature>
<comment type="subcellular location">
    <subcellularLocation>
        <location evidence="2">Cytoplasm</location>
    </subcellularLocation>
    <subcellularLocation>
        <location evidence="1">Nucleus</location>
    </subcellularLocation>
</comment>
<accession>E2B546</accession>
<evidence type="ECO:0000256" key="8">
    <source>
        <dbReference type="ARBA" id="ARBA00022786"/>
    </source>
</evidence>
<keyword evidence="5" id="KW-0963">Cytoplasm</keyword>
<dbReference type="GO" id="GO:0008270">
    <property type="term" value="F:zinc ion binding"/>
    <property type="evidence" value="ECO:0007669"/>
    <property type="project" value="UniProtKB-KW"/>
</dbReference>
<keyword evidence="10" id="KW-0539">Nucleus</keyword>
<keyword evidence="14" id="KW-1185">Reference proteome</keyword>
<sequence length="75" mass="8928">AQSILQKNCAICRRSFSYLRCNECETDQTSASGYSWCMPSLSKCGHLYHFHCFSRWLKTRWQKCPADDCKWKLRK</sequence>
<evidence type="ECO:0000259" key="12">
    <source>
        <dbReference type="PROSITE" id="PS50089"/>
    </source>
</evidence>
<dbReference type="AlphaFoldDB" id="E2B546"/>
<protein>
    <submittedName>
        <fullName evidence="13">RING-box protein 1b</fullName>
    </submittedName>
</protein>
<evidence type="ECO:0000256" key="10">
    <source>
        <dbReference type="ARBA" id="ARBA00023242"/>
    </source>
</evidence>
<dbReference type="PROSITE" id="PS50089">
    <property type="entry name" value="ZF_RING_2"/>
    <property type="match status" value="1"/>
</dbReference>
<dbReference type="GO" id="GO:0005634">
    <property type="term" value="C:nucleus"/>
    <property type="evidence" value="ECO:0007669"/>
    <property type="project" value="UniProtKB-SubCell"/>
</dbReference>
<evidence type="ECO:0000313" key="13">
    <source>
        <dbReference type="EMBL" id="EFN89181.1"/>
    </source>
</evidence>
<dbReference type="SUPFAM" id="SSF57850">
    <property type="entry name" value="RING/U-box"/>
    <property type="match status" value="1"/>
</dbReference>
<keyword evidence="6" id="KW-0479">Metal-binding</keyword>
<evidence type="ECO:0000256" key="7">
    <source>
        <dbReference type="ARBA" id="ARBA00022771"/>
    </source>
</evidence>
<dbReference type="EMBL" id="GL445712">
    <property type="protein sequence ID" value="EFN89181.1"/>
    <property type="molecule type" value="Genomic_DNA"/>
</dbReference>
<feature type="non-terminal residue" evidence="13">
    <location>
        <position position="1"/>
    </location>
</feature>
<evidence type="ECO:0000256" key="9">
    <source>
        <dbReference type="ARBA" id="ARBA00022833"/>
    </source>
</evidence>
<feature type="domain" description="RING-type" evidence="12">
    <location>
        <begin position="21"/>
        <end position="68"/>
    </location>
</feature>
<dbReference type="InterPro" id="IPR024766">
    <property type="entry name" value="Znf_RING_H2"/>
</dbReference>
<dbReference type="GO" id="GO:0005737">
    <property type="term" value="C:cytoplasm"/>
    <property type="evidence" value="ECO:0007669"/>
    <property type="project" value="UniProtKB-SubCell"/>
</dbReference>
<dbReference type="InParanoid" id="E2B546"/>
<comment type="similarity">
    <text evidence="4">Belongs to the RING-box family.</text>
</comment>
<evidence type="ECO:0000256" key="2">
    <source>
        <dbReference type="ARBA" id="ARBA00004496"/>
    </source>
</evidence>
<dbReference type="InterPro" id="IPR001841">
    <property type="entry name" value="Znf_RING"/>
</dbReference>